<dbReference type="GO" id="GO:0030150">
    <property type="term" value="P:protein import into mitochondrial matrix"/>
    <property type="evidence" value="ECO:0007669"/>
    <property type="project" value="TreeGrafter"/>
</dbReference>
<evidence type="ECO:0000256" key="1">
    <source>
        <dbReference type="ARBA" id="ARBA00004448"/>
    </source>
</evidence>
<evidence type="ECO:0000256" key="3">
    <source>
        <dbReference type="ARBA" id="ARBA00022448"/>
    </source>
</evidence>
<evidence type="ECO:0000256" key="2">
    <source>
        <dbReference type="ARBA" id="ARBA00008444"/>
    </source>
</evidence>
<reference evidence="12" key="1">
    <citation type="submission" date="2023-04" db="EMBL/GenBank/DDBJ databases">
        <title>Candida boidinii NBRC 10035.</title>
        <authorList>
            <person name="Ichikawa N."/>
            <person name="Sato H."/>
            <person name="Tonouchi N."/>
        </authorList>
    </citation>
    <scope>NUCLEOTIDE SEQUENCE</scope>
    <source>
        <strain evidence="12">NBRC 10035</strain>
    </source>
</reference>
<name>A0A9W6WH12_CANBO</name>
<dbReference type="Proteomes" id="UP001165120">
    <property type="component" value="Unassembled WGS sequence"/>
</dbReference>
<accession>A0A9W6WH12</accession>
<evidence type="ECO:0000256" key="8">
    <source>
        <dbReference type="ARBA" id="ARBA00023010"/>
    </source>
</evidence>
<dbReference type="PANTHER" id="PTHR10485:SF0">
    <property type="entry name" value="AT05822P-RELATED"/>
    <property type="match status" value="1"/>
</dbReference>
<gene>
    <name evidence="12" type="ORF">Cboi02_000205900</name>
</gene>
<keyword evidence="3" id="KW-0813">Transport</keyword>
<dbReference type="GO" id="GO:0008320">
    <property type="term" value="F:protein transmembrane transporter activity"/>
    <property type="evidence" value="ECO:0007669"/>
    <property type="project" value="TreeGrafter"/>
</dbReference>
<feature type="transmembrane region" description="Helical" evidence="11">
    <location>
        <begin position="91"/>
        <end position="109"/>
    </location>
</feature>
<keyword evidence="9" id="KW-0496">Mitochondrion</keyword>
<evidence type="ECO:0000256" key="9">
    <source>
        <dbReference type="ARBA" id="ARBA00023128"/>
    </source>
</evidence>
<evidence type="ECO:0000313" key="13">
    <source>
        <dbReference type="Proteomes" id="UP001165120"/>
    </source>
</evidence>
<evidence type="ECO:0000256" key="7">
    <source>
        <dbReference type="ARBA" id="ARBA00022989"/>
    </source>
</evidence>
<dbReference type="EMBL" id="BSXN01000569">
    <property type="protein sequence ID" value="GME69075.1"/>
    <property type="molecule type" value="Genomic_DNA"/>
</dbReference>
<evidence type="ECO:0000256" key="4">
    <source>
        <dbReference type="ARBA" id="ARBA00022692"/>
    </source>
</evidence>
<keyword evidence="5" id="KW-0999">Mitochondrion inner membrane</keyword>
<feature type="transmembrane region" description="Helical" evidence="11">
    <location>
        <begin position="115"/>
        <end position="135"/>
    </location>
</feature>
<proteinExistence type="inferred from homology"/>
<dbReference type="AlphaFoldDB" id="A0A9W6WH12"/>
<comment type="similarity">
    <text evidence="2">Belongs to the Tim17/Tim22/Tim23 family.</text>
</comment>
<keyword evidence="7 11" id="KW-1133">Transmembrane helix</keyword>
<dbReference type="OrthoDB" id="2261329at2759"/>
<comment type="caution">
    <text evidence="12">The sequence shown here is derived from an EMBL/GenBank/DDBJ whole genome shotgun (WGS) entry which is preliminary data.</text>
</comment>
<dbReference type="Pfam" id="PF02466">
    <property type="entry name" value="Tim17"/>
    <property type="match status" value="1"/>
</dbReference>
<dbReference type="PANTHER" id="PTHR10485">
    <property type="entry name" value="MITOCHONDRIAL IMPORT INNER MEMBRANE TRANSLOCASE SUBUNIT TIM-17"/>
    <property type="match status" value="1"/>
</dbReference>
<keyword evidence="10 11" id="KW-0472">Membrane</keyword>
<keyword evidence="4 11" id="KW-0812">Transmembrane</keyword>
<evidence type="ECO:0000256" key="11">
    <source>
        <dbReference type="SAM" id="Phobius"/>
    </source>
</evidence>
<sequence>MSSSEADHSRDPCPLVILNDFGGAFSMGVIGGCVWHGIKGFRNSPYGERRIGAISAIKARAPVVGGNFGVWGGLFSTYDCMVKSVRKREDAWNAIIAGFFVGGSLAIRSGPRHTFNSAVTCACVLAIFEGCGMMIQRYMAWANKPVAAPLPDAPQLAA</sequence>
<comment type="subcellular location">
    <subcellularLocation>
        <location evidence="1">Mitochondrion inner membrane</location>
        <topology evidence="1">Multi-pass membrane protein</topology>
    </subcellularLocation>
</comment>
<keyword evidence="8" id="KW-0811">Translocation</keyword>
<dbReference type="GO" id="GO:0005744">
    <property type="term" value="C:TIM23 mitochondrial import inner membrane translocase complex"/>
    <property type="evidence" value="ECO:0007669"/>
    <property type="project" value="TreeGrafter"/>
</dbReference>
<evidence type="ECO:0000256" key="10">
    <source>
        <dbReference type="ARBA" id="ARBA00023136"/>
    </source>
</evidence>
<keyword evidence="6" id="KW-0653">Protein transport</keyword>
<protein>
    <submittedName>
        <fullName evidence="12">Unnamed protein product</fullName>
    </submittedName>
</protein>
<evidence type="ECO:0000256" key="6">
    <source>
        <dbReference type="ARBA" id="ARBA00022927"/>
    </source>
</evidence>
<evidence type="ECO:0000256" key="5">
    <source>
        <dbReference type="ARBA" id="ARBA00022792"/>
    </source>
</evidence>
<keyword evidence="13" id="KW-1185">Reference proteome</keyword>
<organism evidence="12 13">
    <name type="scientific">Candida boidinii</name>
    <name type="common">Yeast</name>
    <dbReference type="NCBI Taxonomy" id="5477"/>
    <lineage>
        <taxon>Eukaryota</taxon>
        <taxon>Fungi</taxon>
        <taxon>Dikarya</taxon>
        <taxon>Ascomycota</taxon>
        <taxon>Saccharomycotina</taxon>
        <taxon>Pichiomycetes</taxon>
        <taxon>Pichiales</taxon>
        <taxon>Pichiaceae</taxon>
        <taxon>Ogataea</taxon>
        <taxon>Ogataea/Candida clade</taxon>
    </lineage>
</organism>
<evidence type="ECO:0000313" key="12">
    <source>
        <dbReference type="EMBL" id="GME69075.1"/>
    </source>
</evidence>